<dbReference type="InterPro" id="IPR029000">
    <property type="entry name" value="Cyclophilin-like_dom_sf"/>
</dbReference>
<evidence type="ECO:0000313" key="5">
    <source>
        <dbReference type="EMBL" id="XDU66371.1"/>
    </source>
</evidence>
<dbReference type="InterPro" id="IPR044666">
    <property type="entry name" value="Cyclophilin_A-like"/>
</dbReference>
<reference evidence="5" key="1">
    <citation type="submission" date="2024-07" db="EMBL/GenBank/DDBJ databases">
        <authorList>
            <person name="Li X.-J."/>
            <person name="Wang X."/>
        </authorList>
    </citation>
    <scope>NUCLEOTIDE SEQUENCE</scope>
    <source>
        <strain evidence="5">HSP-334</strain>
    </source>
</reference>
<evidence type="ECO:0000256" key="3">
    <source>
        <dbReference type="RuleBase" id="RU363019"/>
    </source>
</evidence>
<dbReference type="SUPFAM" id="SSF50891">
    <property type="entry name" value="Cyclophilin-like"/>
    <property type="match status" value="1"/>
</dbReference>
<dbReference type="InterPro" id="IPR002130">
    <property type="entry name" value="Cyclophilin-type_PPIase_dom"/>
</dbReference>
<dbReference type="PRINTS" id="PR00153">
    <property type="entry name" value="CSAPPISMRASE"/>
</dbReference>
<comment type="function">
    <text evidence="3">PPIases accelerate the folding of proteins. It catalyzes the cis-trans isomerization of proline imidic peptide bonds in oligopeptides.</text>
</comment>
<name>A0AB39VET7_9FUSO</name>
<dbReference type="GO" id="GO:0003755">
    <property type="term" value="F:peptidyl-prolyl cis-trans isomerase activity"/>
    <property type="evidence" value="ECO:0007669"/>
    <property type="project" value="UniProtKB-UniRule"/>
</dbReference>
<proteinExistence type="inferred from homology"/>
<sequence>MKLRKLTLLVGAMMLFVLNIINAKNIKVGEKTKGEKNFEKIMKKFDLEATIHTTKGDINVFLYPEAAPVNVANFVFLAKKGFYDGLTFHRVIPNGIVQGGDPKGDGTGSAGYNVDDEFVDWLNFNNSGMLAMANSGENTNGSQFFISLQGMPSLNGKHTVIGSLKTGSDLAIAKVIRQGDKILSIDIKGKKVDDFLSYFSVETADWESKMQNN</sequence>
<dbReference type="PROSITE" id="PS50072">
    <property type="entry name" value="CSA_PPIASE_2"/>
    <property type="match status" value="1"/>
</dbReference>
<dbReference type="KEGG" id="lrug:AB8B22_08100"/>
<feature type="domain" description="PPIase cyclophilin-type" evidence="4">
    <location>
        <begin position="45"/>
        <end position="171"/>
    </location>
</feature>
<dbReference type="PANTHER" id="PTHR45625:SF4">
    <property type="entry name" value="PEPTIDYLPROLYL ISOMERASE DOMAIN AND WD REPEAT-CONTAINING PROTEIN 1"/>
    <property type="match status" value="1"/>
</dbReference>
<dbReference type="CDD" id="cd00317">
    <property type="entry name" value="cyclophilin"/>
    <property type="match status" value="1"/>
</dbReference>
<organism evidence="5">
    <name type="scientific">Leptotrichia rugosa</name>
    <dbReference type="NCBI Taxonomy" id="3239302"/>
    <lineage>
        <taxon>Bacteria</taxon>
        <taxon>Fusobacteriati</taxon>
        <taxon>Fusobacteriota</taxon>
        <taxon>Fusobacteriia</taxon>
        <taxon>Fusobacteriales</taxon>
        <taxon>Leptotrichiaceae</taxon>
        <taxon>Leptotrichia</taxon>
    </lineage>
</organism>
<dbReference type="Gene3D" id="2.40.100.10">
    <property type="entry name" value="Cyclophilin-like"/>
    <property type="match status" value="1"/>
</dbReference>
<evidence type="ECO:0000256" key="2">
    <source>
        <dbReference type="ARBA" id="ARBA00023235"/>
    </source>
</evidence>
<keyword evidence="2 3" id="KW-0413">Isomerase</keyword>
<keyword evidence="1 3" id="KW-0697">Rotamase</keyword>
<evidence type="ECO:0000259" key="4">
    <source>
        <dbReference type="PROSITE" id="PS50072"/>
    </source>
</evidence>
<accession>A0AB39VET7</accession>
<protein>
    <recommendedName>
        <fullName evidence="3">Peptidyl-prolyl cis-trans isomerase</fullName>
        <shortName evidence="3">PPIase</shortName>
        <ecNumber evidence="3">5.2.1.8</ecNumber>
    </recommendedName>
</protein>
<gene>
    <name evidence="5" type="ORF">AB8B22_08100</name>
</gene>
<dbReference type="RefSeq" id="WP_094079908.1">
    <property type="nucleotide sequence ID" value="NZ_CP165644.1"/>
</dbReference>
<evidence type="ECO:0000256" key="1">
    <source>
        <dbReference type="ARBA" id="ARBA00023110"/>
    </source>
</evidence>
<comment type="catalytic activity">
    <reaction evidence="3">
        <text>[protein]-peptidylproline (omega=180) = [protein]-peptidylproline (omega=0)</text>
        <dbReference type="Rhea" id="RHEA:16237"/>
        <dbReference type="Rhea" id="RHEA-COMP:10747"/>
        <dbReference type="Rhea" id="RHEA-COMP:10748"/>
        <dbReference type="ChEBI" id="CHEBI:83833"/>
        <dbReference type="ChEBI" id="CHEBI:83834"/>
        <dbReference type="EC" id="5.2.1.8"/>
    </reaction>
</comment>
<dbReference type="EC" id="5.2.1.8" evidence="3"/>
<dbReference type="EMBL" id="CP165644">
    <property type="protein sequence ID" value="XDU66371.1"/>
    <property type="molecule type" value="Genomic_DNA"/>
</dbReference>
<dbReference type="AlphaFoldDB" id="A0AB39VET7"/>
<dbReference type="Pfam" id="PF00160">
    <property type="entry name" value="Pro_isomerase"/>
    <property type="match status" value="1"/>
</dbReference>
<comment type="similarity">
    <text evidence="3">Belongs to the cyclophilin-type PPIase family.</text>
</comment>
<dbReference type="PANTHER" id="PTHR45625">
    <property type="entry name" value="PEPTIDYL-PROLYL CIS-TRANS ISOMERASE-RELATED"/>
    <property type="match status" value="1"/>
</dbReference>